<keyword evidence="6" id="KW-1185">Reference proteome</keyword>
<dbReference type="EMBL" id="CP120733">
    <property type="protein sequence ID" value="WFD09914.1"/>
    <property type="molecule type" value="Genomic_DNA"/>
</dbReference>
<dbReference type="CDD" id="cd02070">
    <property type="entry name" value="corrinoid_protein_B12-BD"/>
    <property type="match status" value="1"/>
</dbReference>
<reference evidence="5 6" key="1">
    <citation type="submission" date="2023-03" db="EMBL/GenBank/DDBJ databases">
        <title>Complete genome sequence of Tepidibacter sp. SWIR-1, isolated from a deep-sea hydrothermal vent.</title>
        <authorList>
            <person name="Li X."/>
        </authorList>
    </citation>
    <scope>NUCLEOTIDE SEQUENCE [LARGE SCALE GENOMIC DNA]</scope>
    <source>
        <strain evidence="5 6">SWIR-1</strain>
    </source>
</reference>
<proteinExistence type="predicted"/>
<dbReference type="Gene3D" id="1.10.1240.10">
    <property type="entry name" value="Methionine synthase domain"/>
    <property type="match status" value="1"/>
</dbReference>
<evidence type="ECO:0000313" key="6">
    <source>
        <dbReference type="Proteomes" id="UP001222800"/>
    </source>
</evidence>
<accession>A0ABY8EDQ2</accession>
<sequence length="207" mass="22164">MSISKVYDAVLEFDDELVIEAVEEEVNNGTNISNILNNGLINAMDEVGRLFSEGEFFVPEMLMAAHAMKAGLDVLKPHMSADDNESKGTVVIGSVKGDMHDIGKNLVAMMMEGAGFKVIDIGIDADTETFLNAAKEHGADVVCMSALLTTTMPAMSEIINKIKEEKLGYKTMVGGAPVTQKFANQIGASGYSEDAAEAVELARELVK</sequence>
<dbReference type="PROSITE" id="PS51332">
    <property type="entry name" value="B12_BINDING"/>
    <property type="match status" value="1"/>
</dbReference>
<dbReference type="Pfam" id="PF02310">
    <property type="entry name" value="B12-binding"/>
    <property type="match status" value="1"/>
</dbReference>
<dbReference type="RefSeq" id="WP_277731884.1">
    <property type="nucleotide sequence ID" value="NZ_CP120733.1"/>
</dbReference>
<dbReference type="PROSITE" id="PS51337">
    <property type="entry name" value="B12_BINDING_NTER"/>
    <property type="match status" value="1"/>
</dbReference>
<dbReference type="InterPro" id="IPR006158">
    <property type="entry name" value="Cobalamin-bd"/>
</dbReference>
<dbReference type="Proteomes" id="UP001222800">
    <property type="component" value="Chromosome"/>
</dbReference>
<evidence type="ECO:0000256" key="2">
    <source>
        <dbReference type="ARBA" id="ARBA00023285"/>
    </source>
</evidence>
<feature type="domain" description="B12-binding" evidence="3">
    <location>
        <begin position="87"/>
        <end position="207"/>
    </location>
</feature>
<evidence type="ECO:0000256" key="1">
    <source>
        <dbReference type="ARBA" id="ARBA00022723"/>
    </source>
</evidence>
<evidence type="ECO:0000259" key="4">
    <source>
        <dbReference type="PROSITE" id="PS51337"/>
    </source>
</evidence>
<feature type="domain" description="B12-binding N-terminal" evidence="4">
    <location>
        <begin position="1"/>
        <end position="87"/>
    </location>
</feature>
<keyword evidence="1" id="KW-0479">Metal-binding</keyword>
<dbReference type="InterPro" id="IPR036594">
    <property type="entry name" value="Meth_synthase_dom"/>
</dbReference>
<organism evidence="5 6">
    <name type="scientific">Tepidibacter hydrothermalis</name>
    <dbReference type="NCBI Taxonomy" id="3036126"/>
    <lineage>
        <taxon>Bacteria</taxon>
        <taxon>Bacillati</taxon>
        <taxon>Bacillota</taxon>
        <taxon>Clostridia</taxon>
        <taxon>Peptostreptococcales</taxon>
        <taxon>Peptostreptococcaceae</taxon>
        <taxon>Tepidibacter</taxon>
    </lineage>
</organism>
<dbReference type="SUPFAM" id="SSF52242">
    <property type="entry name" value="Cobalamin (vitamin B12)-binding domain"/>
    <property type="match status" value="1"/>
</dbReference>
<evidence type="ECO:0000259" key="3">
    <source>
        <dbReference type="PROSITE" id="PS51332"/>
    </source>
</evidence>
<name>A0ABY8EDQ2_9FIRM</name>
<evidence type="ECO:0000313" key="5">
    <source>
        <dbReference type="EMBL" id="WFD09914.1"/>
    </source>
</evidence>
<dbReference type="SUPFAM" id="SSF47644">
    <property type="entry name" value="Methionine synthase domain"/>
    <property type="match status" value="1"/>
</dbReference>
<dbReference type="InterPro" id="IPR050554">
    <property type="entry name" value="Met_Synthase/Corrinoid"/>
</dbReference>
<protein>
    <submittedName>
        <fullName evidence="5">Corrinoid protein</fullName>
    </submittedName>
</protein>
<dbReference type="Gene3D" id="3.40.50.280">
    <property type="entry name" value="Cobalamin-binding domain"/>
    <property type="match status" value="1"/>
</dbReference>
<dbReference type="PANTHER" id="PTHR45833">
    <property type="entry name" value="METHIONINE SYNTHASE"/>
    <property type="match status" value="1"/>
</dbReference>
<dbReference type="PANTHER" id="PTHR45833:SF1">
    <property type="entry name" value="METHIONINE SYNTHASE"/>
    <property type="match status" value="1"/>
</dbReference>
<gene>
    <name evidence="5" type="ORF">P4S50_16275</name>
</gene>
<dbReference type="InterPro" id="IPR036724">
    <property type="entry name" value="Cobalamin-bd_sf"/>
</dbReference>
<dbReference type="InterPro" id="IPR003759">
    <property type="entry name" value="Cbl-bd_cap"/>
</dbReference>
<dbReference type="SMART" id="SM01018">
    <property type="entry name" value="B12-binding_2"/>
    <property type="match status" value="1"/>
</dbReference>
<keyword evidence="2" id="KW-0170">Cobalt</keyword>
<dbReference type="Pfam" id="PF02607">
    <property type="entry name" value="B12-binding_2"/>
    <property type="match status" value="1"/>
</dbReference>